<sequence>MGVCQPTSLGLTWLSGNADSLDRLRGWGWDEEVSGYCIFGVVASHESGFNLDRSWVRNGKGEPVWATEAGGGIGIEAGVEMGVNCTWGCSLRLGCS</sequence>
<reference evidence="2" key="1">
    <citation type="journal article" date="2019" name="Int. J. Syst. Evol. Microbiol.">
        <title>The Global Catalogue of Microorganisms (GCM) 10K type strain sequencing project: providing services to taxonomists for standard genome sequencing and annotation.</title>
        <authorList>
            <consortium name="The Broad Institute Genomics Platform"/>
            <consortium name="The Broad Institute Genome Sequencing Center for Infectious Disease"/>
            <person name="Wu L."/>
            <person name="Ma J."/>
        </authorList>
    </citation>
    <scope>NUCLEOTIDE SEQUENCE [LARGE SCALE GENOMIC DNA]</scope>
    <source>
        <strain evidence="2">JCM 11269</strain>
    </source>
</reference>
<comment type="caution">
    <text evidence="1">The sequence shown here is derived from an EMBL/GenBank/DDBJ whole genome shotgun (WGS) entry which is preliminary data.</text>
</comment>
<accession>A0ABP4DCE1</accession>
<dbReference type="EMBL" id="BAAAHU010000006">
    <property type="protein sequence ID" value="GAA1005620.1"/>
    <property type="molecule type" value="Genomic_DNA"/>
</dbReference>
<protein>
    <submittedName>
        <fullName evidence="1">Uncharacterized protein</fullName>
    </submittedName>
</protein>
<proteinExistence type="predicted"/>
<evidence type="ECO:0000313" key="1">
    <source>
        <dbReference type="EMBL" id="GAA1005620.1"/>
    </source>
</evidence>
<name>A0ABP4DCE1_9ACTN</name>
<keyword evidence="2" id="KW-1185">Reference proteome</keyword>
<gene>
    <name evidence="1" type="ORF">GCM10009564_10850</name>
</gene>
<dbReference type="Proteomes" id="UP001501072">
    <property type="component" value="Unassembled WGS sequence"/>
</dbReference>
<evidence type="ECO:0000313" key="2">
    <source>
        <dbReference type="Proteomes" id="UP001501072"/>
    </source>
</evidence>
<organism evidence="1 2">
    <name type="scientific">Streptomyces thermogriseus</name>
    <dbReference type="NCBI Taxonomy" id="75292"/>
    <lineage>
        <taxon>Bacteria</taxon>
        <taxon>Bacillati</taxon>
        <taxon>Actinomycetota</taxon>
        <taxon>Actinomycetes</taxon>
        <taxon>Kitasatosporales</taxon>
        <taxon>Streptomycetaceae</taxon>
        <taxon>Streptomyces</taxon>
    </lineage>
</organism>